<evidence type="ECO:0000313" key="2">
    <source>
        <dbReference type="EMBL" id="GFT47639.1"/>
    </source>
</evidence>
<dbReference type="AlphaFoldDB" id="A0A8X6P4W2"/>
<protein>
    <submittedName>
        <fullName evidence="2">Uncharacterized protein</fullName>
    </submittedName>
</protein>
<feature type="transmembrane region" description="Helical" evidence="1">
    <location>
        <begin position="22"/>
        <end position="39"/>
    </location>
</feature>
<evidence type="ECO:0000313" key="3">
    <source>
        <dbReference type="Proteomes" id="UP000887013"/>
    </source>
</evidence>
<reference evidence="2" key="1">
    <citation type="submission" date="2020-08" db="EMBL/GenBank/DDBJ databases">
        <title>Multicomponent nature underlies the extraordinary mechanical properties of spider dragline silk.</title>
        <authorList>
            <person name="Kono N."/>
            <person name="Nakamura H."/>
            <person name="Mori M."/>
            <person name="Yoshida Y."/>
            <person name="Ohtoshi R."/>
            <person name="Malay A.D."/>
            <person name="Moran D.A.P."/>
            <person name="Tomita M."/>
            <person name="Numata K."/>
            <person name="Arakawa K."/>
        </authorList>
    </citation>
    <scope>NUCLEOTIDE SEQUENCE</scope>
</reference>
<name>A0A8X6P4W2_NEPPI</name>
<keyword evidence="1" id="KW-1133">Transmembrane helix</keyword>
<dbReference type="EMBL" id="BMAW01016158">
    <property type="protein sequence ID" value="GFT47639.1"/>
    <property type="molecule type" value="Genomic_DNA"/>
</dbReference>
<accession>A0A8X6P4W2</accession>
<evidence type="ECO:0000256" key="1">
    <source>
        <dbReference type="SAM" id="Phobius"/>
    </source>
</evidence>
<keyword evidence="3" id="KW-1185">Reference proteome</keyword>
<proteinExistence type="predicted"/>
<comment type="caution">
    <text evidence="2">The sequence shown here is derived from an EMBL/GenBank/DDBJ whole genome shotgun (WGS) entry which is preliminary data.</text>
</comment>
<keyword evidence="1" id="KW-0472">Membrane</keyword>
<keyword evidence="1" id="KW-0812">Transmembrane</keyword>
<gene>
    <name evidence="2" type="ORF">NPIL_441221</name>
</gene>
<organism evidence="2 3">
    <name type="scientific">Nephila pilipes</name>
    <name type="common">Giant wood spider</name>
    <name type="synonym">Nephila maculata</name>
    <dbReference type="NCBI Taxonomy" id="299642"/>
    <lineage>
        <taxon>Eukaryota</taxon>
        <taxon>Metazoa</taxon>
        <taxon>Ecdysozoa</taxon>
        <taxon>Arthropoda</taxon>
        <taxon>Chelicerata</taxon>
        <taxon>Arachnida</taxon>
        <taxon>Araneae</taxon>
        <taxon>Araneomorphae</taxon>
        <taxon>Entelegynae</taxon>
        <taxon>Araneoidea</taxon>
        <taxon>Nephilidae</taxon>
        <taxon>Nephila</taxon>
    </lineage>
</organism>
<sequence>MTIILEKIGAELFLSGHCTEYLYLRGILHMLLYGFGILFKSKHFACLPFPLARNVASLVKTKRSAKLSFSNDAAYQHNIQNAFVFPCHSDIATPALCMESFSVSFSKFF</sequence>
<dbReference type="Proteomes" id="UP000887013">
    <property type="component" value="Unassembled WGS sequence"/>
</dbReference>